<evidence type="ECO:0000256" key="1">
    <source>
        <dbReference type="ARBA" id="ARBA00001913"/>
    </source>
</evidence>
<dbReference type="InterPro" id="IPR006103">
    <property type="entry name" value="Glyco_hydro_2_cat"/>
</dbReference>
<accession>A0A8J2JPS2</accession>
<evidence type="ECO:0000256" key="12">
    <source>
        <dbReference type="SAM" id="MobiDB-lite"/>
    </source>
</evidence>
<evidence type="ECO:0000256" key="7">
    <source>
        <dbReference type="ARBA" id="ARBA00022837"/>
    </source>
</evidence>
<keyword evidence="8 11" id="KW-0326">Glycosidase</keyword>
<keyword evidence="15" id="KW-1185">Reference proteome</keyword>
<dbReference type="FunFam" id="3.90.260.10:FF:000001">
    <property type="entry name" value="Protein-glutamine gamma-glutamyltransferase 2"/>
    <property type="match status" value="1"/>
</dbReference>
<dbReference type="EMBL" id="CAJVCH010013227">
    <property type="protein sequence ID" value="CAG7674588.1"/>
    <property type="molecule type" value="Genomic_DNA"/>
</dbReference>
<dbReference type="GO" id="GO:0005975">
    <property type="term" value="P:carbohydrate metabolic process"/>
    <property type="evidence" value="ECO:0007669"/>
    <property type="project" value="InterPro"/>
</dbReference>
<dbReference type="InterPro" id="IPR023230">
    <property type="entry name" value="Glyco_hydro_2_CS"/>
</dbReference>
<comment type="cofactor">
    <cofactor evidence="1">
        <name>Ca(2+)</name>
        <dbReference type="ChEBI" id="CHEBI:29108"/>
    </cofactor>
</comment>
<dbReference type="PANTHER" id="PTHR10066">
    <property type="entry name" value="BETA-GLUCURONIDASE"/>
    <property type="match status" value="1"/>
</dbReference>
<gene>
    <name evidence="14" type="ORF">AFUS01_LOCUS2325</name>
</gene>
<dbReference type="Pfam" id="PF00703">
    <property type="entry name" value="Glyco_hydro_2"/>
    <property type="match status" value="1"/>
</dbReference>
<organism evidence="14 15">
    <name type="scientific">Allacma fusca</name>
    <dbReference type="NCBI Taxonomy" id="39272"/>
    <lineage>
        <taxon>Eukaryota</taxon>
        <taxon>Metazoa</taxon>
        <taxon>Ecdysozoa</taxon>
        <taxon>Arthropoda</taxon>
        <taxon>Hexapoda</taxon>
        <taxon>Collembola</taxon>
        <taxon>Symphypleona</taxon>
        <taxon>Sminthuridae</taxon>
        <taxon>Allacma</taxon>
    </lineage>
</organism>
<keyword evidence="9" id="KW-0012">Acyltransferase</keyword>
<dbReference type="EC" id="2.3.2.13" evidence="10"/>
<evidence type="ECO:0000256" key="4">
    <source>
        <dbReference type="ARBA" id="ARBA00022679"/>
    </source>
</evidence>
<evidence type="ECO:0000256" key="11">
    <source>
        <dbReference type="RuleBase" id="RU361154"/>
    </source>
</evidence>
<keyword evidence="4" id="KW-0808">Transferase</keyword>
<dbReference type="GO" id="GO:0005615">
    <property type="term" value="C:extracellular space"/>
    <property type="evidence" value="ECO:0007669"/>
    <property type="project" value="TreeGrafter"/>
</dbReference>
<keyword evidence="6 11" id="KW-0378">Hydrolase</keyword>
<dbReference type="Pfam" id="PF00868">
    <property type="entry name" value="Transglut_N"/>
    <property type="match status" value="1"/>
</dbReference>
<evidence type="ECO:0000256" key="9">
    <source>
        <dbReference type="ARBA" id="ARBA00023315"/>
    </source>
</evidence>
<name>A0A8J2JPS2_9HEXA</name>
<dbReference type="Pfam" id="PF00927">
    <property type="entry name" value="Transglut_C"/>
    <property type="match status" value="2"/>
</dbReference>
<dbReference type="SMART" id="SM00460">
    <property type="entry name" value="TGc"/>
    <property type="match status" value="1"/>
</dbReference>
<keyword evidence="7" id="KW-0106">Calcium</keyword>
<dbReference type="FunFam" id="3.20.20.80:FF:000080">
    <property type="entry name" value="Beta-glucuronidase UidA"/>
    <property type="match status" value="1"/>
</dbReference>
<dbReference type="FunFam" id="2.60.40.10:FF:000090">
    <property type="entry name" value="Protein-glutamine gamma-glutamyltransferase 2"/>
    <property type="match status" value="1"/>
</dbReference>
<dbReference type="InterPro" id="IPR023232">
    <property type="entry name" value="Glyco_hydro_2_AS"/>
</dbReference>
<keyword evidence="5" id="KW-0479">Metal-binding</keyword>
<comment type="similarity">
    <text evidence="2">Belongs to the transglutaminase superfamily. Transglutaminase family.</text>
</comment>
<evidence type="ECO:0000256" key="10">
    <source>
        <dbReference type="ARBA" id="ARBA00024222"/>
    </source>
</evidence>
<evidence type="ECO:0000259" key="13">
    <source>
        <dbReference type="SMART" id="SM00460"/>
    </source>
</evidence>
<evidence type="ECO:0000256" key="6">
    <source>
        <dbReference type="ARBA" id="ARBA00022801"/>
    </source>
</evidence>
<evidence type="ECO:0000256" key="8">
    <source>
        <dbReference type="ARBA" id="ARBA00023295"/>
    </source>
</evidence>
<dbReference type="GO" id="GO:0004566">
    <property type="term" value="F:beta-glucuronidase activity"/>
    <property type="evidence" value="ECO:0007669"/>
    <property type="project" value="TreeGrafter"/>
</dbReference>
<evidence type="ECO:0000256" key="2">
    <source>
        <dbReference type="ARBA" id="ARBA00005968"/>
    </source>
</evidence>
<dbReference type="GO" id="GO:0030246">
    <property type="term" value="F:carbohydrate binding"/>
    <property type="evidence" value="ECO:0007669"/>
    <property type="project" value="TreeGrafter"/>
</dbReference>
<dbReference type="InterPro" id="IPR001102">
    <property type="entry name" value="Transglutaminase_N"/>
</dbReference>
<dbReference type="FunFam" id="2.60.120.260:FF:000027">
    <property type="entry name" value="Beta-glucuronidase"/>
    <property type="match status" value="1"/>
</dbReference>
<dbReference type="InterPro" id="IPR008958">
    <property type="entry name" value="Transglutaminase_C"/>
</dbReference>
<comment type="similarity">
    <text evidence="3 11">Belongs to the glycosyl hydrolase 2 family.</text>
</comment>
<dbReference type="GO" id="GO:0003810">
    <property type="term" value="F:protein-glutamine gamma-glutamyltransferase activity"/>
    <property type="evidence" value="ECO:0007669"/>
    <property type="project" value="UniProtKB-EC"/>
</dbReference>
<dbReference type="InterPro" id="IPR006102">
    <property type="entry name" value="Ig-like_GH2"/>
</dbReference>
<reference evidence="14" key="1">
    <citation type="submission" date="2021-06" db="EMBL/GenBank/DDBJ databases">
        <authorList>
            <person name="Hodson N. C."/>
            <person name="Mongue J. A."/>
            <person name="Jaron S. K."/>
        </authorList>
    </citation>
    <scope>NUCLEOTIDE SEQUENCE</scope>
</reference>
<feature type="domain" description="Transglutaminase-like" evidence="13">
    <location>
        <begin position="344"/>
        <end position="438"/>
    </location>
</feature>
<feature type="region of interest" description="Disordered" evidence="12">
    <location>
        <begin position="38"/>
        <end position="72"/>
    </location>
</feature>
<dbReference type="GO" id="GO:0019391">
    <property type="term" value="P:glucuronoside catabolic process"/>
    <property type="evidence" value="ECO:0007669"/>
    <property type="project" value="TreeGrafter"/>
</dbReference>
<evidence type="ECO:0000256" key="3">
    <source>
        <dbReference type="ARBA" id="ARBA00007401"/>
    </source>
</evidence>
<dbReference type="PROSITE" id="PS00719">
    <property type="entry name" value="GLYCOSYL_HYDROL_F2_1"/>
    <property type="match status" value="1"/>
</dbReference>
<protein>
    <recommendedName>
        <fullName evidence="10">protein-glutamine gamma-glutamyltransferase</fullName>
        <ecNumber evidence="10">2.3.2.13</ecNumber>
    </recommendedName>
</protein>
<comment type="caution">
    <text evidence="14">The sequence shown here is derived from an EMBL/GenBank/DDBJ whole genome shotgun (WGS) entry which is preliminary data.</text>
</comment>
<evidence type="ECO:0000313" key="14">
    <source>
        <dbReference type="EMBL" id="CAG7674588.1"/>
    </source>
</evidence>
<sequence>MGQCHSLYKVNNSGSKKSKWGCSDCSCFGVKKPKQHVVSEEAETEGKKEGEEDIELPTIIPPTFPSPTDDGGDEVLRVLKSDLKFAENGSLHRTDKYDLMIRQTDPHLVVRRGQDFTVEISFNRPFVKEKDGVSILFSVHDGKPSLNHGTLVIVPLIDRPIGYESPNEWHAYIRAVNGRRVLVQIKTSSRCSVGKWKIAVDTKLKSSQSAVSYTLPKPIYVLFNPWNSEDDVFLVGDDSREEYILEDSGLIWRGSHNRLRPAPWAYSQFEQNVLECGLSVISKHMKPSMRGDAVKTVRALAALVNSPDDGGILEGNWSDDFSGGTAPSKWTGSAKILQQYHDTQKTVKFGQCWVFAGVLTTICRAIGIPCRPVTNFSSAHDTQSSLTVDYFVDQEGKPVEHMNTDSIWNFHVWCEVWMKREDMGDERYWGWQVIDSTPQEQSDGVYQMGPASVEACRRGEIKRSYDVDFLFSEVNADKVYWRYLGATQPLKLLSKKPNRDAVGLNISTKAIGKFAREDITFSYKYPEKSSEERDAMLNALKQRSPFRVVLLIENVSEEEEFDVKGFIRVDSQLYTGKRKDLVTKKDFQKKMLPQTHEEITFNVTYDDYAKTLTPEGSFNVACLASVEQTNFEYFAQDDFRVRKPDIKFKIPNEEQIQVDQPFEVTVVLKNPLPVPLRKCSFTIEAPSLTEPIKIRLAETIKPGELASGKFELKPKLAGEKTITAKFNSRELQDVDGFVIGNKIMGKALFTSVVSVTICLTSMFWGITIAQQSSGILYPQESESRELKSLDGIWNFRLAPRLQPDLGFQQEWYSGKLVKTGAVDMMPVPSSYNDVTQLKEYRDHVGWAWYDRSFRVPQHWQDRRVFLRFGSAHYHSIVYVNGQKVVEHAGGALPFLAELNSELNFETENLITVAINNTLGSETIPQGKTVYQSNARYPDGYFTNDYNFDFFNYAGIHRSVFLYSTPKSYIDDIDISTRIDPNSGYGFVNYSIKTVENVLKSRSSTQAVGITVELEDKDGNVVGNGVGNDGEIGVRNVKLWWPFTMVENDDAAGYLYTLVVTAFDTATNEKDVYRLKVGIRQVRWTAKQFLINGNPFYFRGYGRHEDNDVRGKGFDNVLLVKDHNLIKWTGANSYRTSHYPYAEEIMDLADKLGIVIIDEVGAVAIDGYGPGLLVNHKQQMKELIQRDKNRASVVMWSVANEPLDLHPEAAGVYFKEVLDYTRELDSRNRRPVTLVCNIQTEYNLDKAAPYVDILSINRYFSWYYDVGHTETIRDSIVLDMENWARHHNKPVFLAEYGTDTIAGLHQSPEFVFTEEYQTVMMKEHFKAFDYLRANGSFIGEHIWNFADFMTAQGITRIVGNRKGIFTRQRQPKASAHLLRHRYHLLAAESDNYPIPQDVQENIPVYNPKKIIHDEH</sequence>
<proteinExistence type="inferred from homology"/>
<dbReference type="Pfam" id="PF02837">
    <property type="entry name" value="Glyco_hydro_2_N"/>
    <property type="match status" value="1"/>
</dbReference>
<dbReference type="Pfam" id="PF02836">
    <property type="entry name" value="Glyco_hydro_2_C"/>
    <property type="match status" value="1"/>
</dbReference>
<dbReference type="Pfam" id="PF01841">
    <property type="entry name" value="Transglut_core"/>
    <property type="match status" value="1"/>
</dbReference>
<dbReference type="InterPro" id="IPR002931">
    <property type="entry name" value="Transglutaminase-like"/>
</dbReference>
<dbReference type="PROSITE" id="PS00608">
    <property type="entry name" value="GLYCOSYL_HYDROL_F2_2"/>
    <property type="match status" value="1"/>
</dbReference>
<dbReference type="PANTHER" id="PTHR10066:SF67">
    <property type="entry name" value="BETA-GLUCURONIDASE"/>
    <property type="match status" value="1"/>
</dbReference>
<evidence type="ECO:0000313" key="15">
    <source>
        <dbReference type="Proteomes" id="UP000708208"/>
    </source>
</evidence>
<evidence type="ECO:0000256" key="5">
    <source>
        <dbReference type="ARBA" id="ARBA00022723"/>
    </source>
</evidence>
<dbReference type="InterPro" id="IPR006104">
    <property type="entry name" value="Glyco_hydro_2_N"/>
</dbReference>
<dbReference type="GO" id="GO:0046872">
    <property type="term" value="F:metal ion binding"/>
    <property type="evidence" value="ECO:0007669"/>
    <property type="project" value="UniProtKB-KW"/>
</dbReference>
<dbReference type="Proteomes" id="UP000708208">
    <property type="component" value="Unassembled WGS sequence"/>
</dbReference>